<dbReference type="InterPro" id="IPR050833">
    <property type="entry name" value="Poly_Biosynth_Transport"/>
</dbReference>
<comment type="subcellular location">
    <subcellularLocation>
        <location evidence="1">Cell membrane</location>
        <topology evidence="1">Multi-pass membrane protein</topology>
    </subcellularLocation>
</comment>
<evidence type="ECO:0000256" key="3">
    <source>
        <dbReference type="ARBA" id="ARBA00022692"/>
    </source>
</evidence>
<organism evidence="7">
    <name type="scientific">marine metagenome</name>
    <dbReference type="NCBI Taxonomy" id="408172"/>
    <lineage>
        <taxon>unclassified sequences</taxon>
        <taxon>metagenomes</taxon>
        <taxon>ecological metagenomes</taxon>
    </lineage>
</organism>
<feature type="non-terminal residue" evidence="7">
    <location>
        <position position="1"/>
    </location>
</feature>
<evidence type="ECO:0000256" key="5">
    <source>
        <dbReference type="ARBA" id="ARBA00023136"/>
    </source>
</evidence>
<sequence length="150" mass="16513">VVMALTIFPNVLFKYLLPEEVERKSKKKLKGASIIISISIAILGLTLTPSILPEIFPKYADSVEAIQIMSLAVIPITVNMIYTSQLLGLEKSKFVLIGRLVALVTIIIATITLGTFYELIGLALAFLLTSILQAIVSAYANYRLKISHEY</sequence>
<evidence type="ECO:0008006" key="8">
    <source>
        <dbReference type="Google" id="ProtNLM"/>
    </source>
</evidence>
<dbReference type="PANTHER" id="PTHR30250">
    <property type="entry name" value="PST FAMILY PREDICTED COLANIC ACID TRANSPORTER"/>
    <property type="match status" value="1"/>
</dbReference>
<feature type="transmembrane region" description="Helical" evidence="6">
    <location>
        <begin position="119"/>
        <end position="142"/>
    </location>
</feature>
<reference evidence="7" key="1">
    <citation type="submission" date="2018-05" db="EMBL/GenBank/DDBJ databases">
        <authorList>
            <person name="Lanie J.A."/>
            <person name="Ng W.-L."/>
            <person name="Kazmierczak K.M."/>
            <person name="Andrzejewski T.M."/>
            <person name="Davidsen T.M."/>
            <person name="Wayne K.J."/>
            <person name="Tettelin H."/>
            <person name="Glass J.I."/>
            <person name="Rusch D."/>
            <person name="Podicherti R."/>
            <person name="Tsui H.-C.T."/>
            <person name="Winkler M.E."/>
        </authorList>
    </citation>
    <scope>NUCLEOTIDE SEQUENCE</scope>
</reference>
<gene>
    <name evidence="7" type="ORF">METZ01_LOCUS232188</name>
</gene>
<feature type="transmembrane region" description="Helical" evidence="6">
    <location>
        <begin position="94"/>
        <end position="113"/>
    </location>
</feature>
<name>A0A382GWR2_9ZZZZ</name>
<keyword evidence="4 6" id="KW-1133">Transmembrane helix</keyword>
<protein>
    <recommendedName>
        <fullName evidence="8">Polysaccharide biosynthesis protein C-terminal domain-containing protein</fullName>
    </recommendedName>
</protein>
<keyword evidence="5 6" id="KW-0472">Membrane</keyword>
<feature type="transmembrane region" description="Helical" evidence="6">
    <location>
        <begin position="32"/>
        <end position="52"/>
    </location>
</feature>
<evidence type="ECO:0000256" key="1">
    <source>
        <dbReference type="ARBA" id="ARBA00004651"/>
    </source>
</evidence>
<evidence type="ECO:0000256" key="2">
    <source>
        <dbReference type="ARBA" id="ARBA00022475"/>
    </source>
</evidence>
<dbReference type="EMBL" id="UINC01057788">
    <property type="protein sequence ID" value="SVB79334.1"/>
    <property type="molecule type" value="Genomic_DNA"/>
</dbReference>
<keyword evidence="3 6" id="KW-0812">Transmembrane</keyword>
<evidence type="ECO:0000256" key="6">
    <source>
        <dbReference type="SAM" id="Phobius"/>
    </source>
</evidence>
<evidence type="ECO:0000313" key="7">
    <source>
        <dbReference type="EMBL" id="SVB79334.1"/>
    </source>
</evidence>
<feature type="transmembrane region" description="Helical" evidence="6">
    <location>
        <begin position="64"/>
        <end position="82"/>
    </location>
</feature>
<dbReference type="PANTHER" id="PTHR30250:SF28">
    <property type="entry name" value="POLYSACCHARIDE BIOSYNTHESIS PROTEIN"/>
    <property type="match status" value="1"/>
</dbReference>
<evidence type="ECO:0000256" key="4">
    <source>
        <dbReference type="ARBA" id="ARBA00022989"/>
    </source>
</evidence>
<dbReference type="GO" id="GO:0005886">
    <property type="term" value="C:plasma membrane"/>
    <property type="evidence" value="ECO:0007669"/>
    <property type="project" value="UniProtKB-SubCell"/>
</dbReference>
<dbReference type="AlphaFoldDB" id="A0A382GWR2"/>
<proteinExistence type="predicted"/>
<accession>A0A382GWR2</accession>
<keyword evidence="2" id="KW-1003">Cell membrane</keyword>